<dbReference type="RefSeq" id="WP_018324097.1">
    <property type="nucleotide sequence ID" value="NZ_JACHBK010000001.1"/>
</dbReference>
<keyword evidence="2" id="KW-1185">Reference proteome</keyword>
<name>A0A7W8U6M2_9HYPH</name>
<protein>
    <submittedName>
        <fullName evidence="1">Uncharacterized protein</fullName>
    </submittedName>
</protein>
<dbReference type="EMBL" id="JACHBK010000001">
    <property type="protein sequence ID" value="MBB5533791.1"/>
    <property type="molecule type" value="Genomic_DNA"/>
</dbReference>
<evidence type="ECO:0000313" key="2">
    <source>
        <dbReference type="Proteomes" id="UP000585507"/>
    </source>
</evidence>
<comment type="caution">
    <text evidence="1">The sequence shown here is derived from an EMBL/GenBank/DDBJ whole genome shotgun (WGS) entry which is preliminary data.</text>
</comment>
<dbReference type="Proteomes" id="UP000585507">
    <property type="component" value="Unassembled WGS sequence"/>
</dbReference>
<reference evidence="1 2" key="1">
    <citation type="submission" date="2020-08" db="EMBL/GenBank/DDBJ databases">
        <title>Genomic Encyclopedia of Type Strains, Phase IV (KMG-V): Genome sequencing to study the core and pangenomes of soil and plant-associated prokaryotes.</title>
        <authorList>
            <person name="Whitman W."/>
        </authorList>
    </citation>
    <scope>NUCLEOTIDE SEQUENCE [LARGE SCALE GENOMIC DNA]</scope>
    <source>
        <strain evidence="1 2">SEMIA 4084</strain>
    </source>
</reference>
<gene>
    <name evidence="1" type="ORF">GGD55_000452</name>
</gene>
<dbReference type="AlphaFoldDB" id="A0A7W8U6M2"/>
<proteinExistence type="predicted"/>
<accession>A0A7W8U6M2</accession>
<evidence type="ECO:0000313" key="1">
    <source>
        <dbReference type="EMBL" id="MBB5533791.1"/>
    </source>
</evidence>
<sequence length="142" mass="14656">MSLMGTNSNRIDRSQAGKLFAVLWILAAALAMQFVASAQIFSSRFSAQQSAGNFSIPESGTSDTTLSRQVIRAFPVADLRFMADRSDGKASPGGPGPFVLPTPAFVSAAAYGSMPIIAFTGAAIPGTLGLATRVRGPPAFSA</sequence>
<organism evidence="1 2">
    <name type="scientific">Rhizobium giardinii</name>
    <dbReference type="NCBI Taxonomy" id="56731"/>
    <lineage>
        <taxon>Bacteria</taxon>
        <taxon>Pseudomonadati</taxon>
        <taxon>Pseudomonadota</taxon>
        <taxon>Alphaproteobacteria</taxon>
        <taxon>Hyphomicrobiales</taxon>
        <taxon>Rhizobiaceae</taxon>
        <taxon>Rhizobium/Agrobacterium group</taxon>
        <taxon>Rhizobium</taxon>
    </lineage>
</organism>